<dbReference type="AlphaFoldDB" id="A0AA35PCU9"/>
<evidence type="ECO:0000313" key="2">
    <source>
        <dbReference type="Proteomes" id="UP001178461"/>
    </source>
</evidence>
<proteinExistence type="predicted"/>
<name>A0AA35PCU9_9SAUR</name>
<organism evidence="1 2">
    <name type="scientific">Podarcis lilfordi</name>
    <name type="common">Lilford's wall lizard</name>
    <dbReference type="NCBI Taxonomy" id="74358"/>
    <lineage>
        <taxon>Eukaryota</taxon>
        <taxon>Metazoa</taxon>
        <taxon>Chordata</taxon>
        <taxon>Craniata</taxon>
        <taxon>Vertebrata</taxon>
        <taxon>Euteleostomi</taxon>
        <taxon>Lepidosauria</taxon>
        <taxon>Squamata</taxon>
        <taxon>Bifurcata</taxon>
        <taxon>Unidentata</taxon>
        <taxon>Episquamata</taxon>
        <taxon>Laterata</taxon>
        <taxon>Lacertibaenia</taxon>
        <taxon>Lacertidae</taxon>
        <taxon>Podarcis</taxon>
    </lineage>
</organism>
<dbReference type="Proteomes" id="UP001178461">
    <property type="component" value="Chromosome 7"/>
</dbReference>
<accession>A0AA35PCU9</accession>
<protein>
    <submittedName>
        <fullName evidence="1">Uncharacterized protein</fullName>
    </submittedName>
</protein>
<gene>
    <name evidence="1" type="ORF">PODLI_1B003118</name>
</gene>
<evidence type="ECO:0000313" key="1">
    <source>
        <dbReference type="EMBL" id="CAI5780052.1"/>
    </source>
</evidence>
<keyword evidence="2" id="KW-1185">Reference proteome</keyword>
<reference evidence="1" key="1">
    <citation type="submission" date="2022-12" db="EMBL/GenBank/DDBJ databases">
        <authorList>
            <person name="Alioto T."/>
            <person name="Alioto T."/>
            <person name="Gomez Garrido J."/>
        </authorList>
    </citation>
    <scope>NUCLEOTIDE SEQUENCE</scope>
</reference>
<sequence length="87" mass="9964">MKRHFQSLLGGLLLEAPNAGTLLQLLTDLRYYALWGSEVERKLVASSISLLQAVSRRFPHLRNTVIRLELACFQQNLKEDDLVIEEL</sequence>
<dbReference type="EMBL" id="OX395132">
    <property type="protein sequence ID" value="CAI5780052.1"/>
    <property type="molecule type" value="Genomic_DNA"/>
</dbReference>